<dbReference type="InterPro" id="IPR016032">
    <property type="entry name" value="Sig_transdc_resp-reg_C-effctor"/>
</dbReference>
<dbReference type="Proteomes" id="UP001500945">
    <property type="component" value="Unassembled WGS sequence"/>
</dbReference>
<dbReference type="PRINTS" id="PR00038">
    <property type="entry name" value="HTHLUXR"/>
</dbReference>
<name>A0ABP8KJU1_9MICO</name>
<evidence type="ECO:0000256" key="3">
    <source>
        <dbReference type="ARBA" id="ARBA00023163"/>
    </source>
</evidence>
<dbReference type="SMART" id="SM00421">
    <property type="entry name" value="HTH_LUXR"/>
    <property type="match status" value="1"/>
</dbReference>
<dbReference type="RefSeq" id="WP_345206474.1">
    <property type="nucleotide sequence ID" value="NZ_BAABGM010000015.1"/>
</dbReference>
<feature type="domain" description="HTH luxR-type" evidence="4">
    <location>
        <begin position="806"/>
        <end position="871"/>
    </location>
</feature>
<evidence type="ECO:0000313" key="6">
    <source>
        <dbReference type="Proteomes" id="UP001500945"/>
    </source>
</evidence>
<evidence type="ECO:0000256" key="1">
    <source>
        <dbReference type="ARBA" id="ARBA00023015"/>
    </source>
</evidence>
<keyword evidence="1" id="KW-0805">Transcription regulation</keyword>
<sequence>MPKRPGLDPLHQPLPRTVVVRPRLLRRLDALGPGGLGLVIASAGSGKSVLVRQWAAARPGLGFGALALGPHHDDPVVLLRDLVAAIREAAPGVDVGVTRATVPGGRGLGDVVVESLQGVLAALPGDVALVIEDLHALTNAELVHDLGRLVCALPASTRAVVTSRRDPPWAVHTVRVEDRLVELRSADLAFGTEDGQALLVNLLGRPLTREQAGALLTRTDGWAVGLQLAAISLRDSPDLDSSIEAFAGSHRLVAEYLVGEVLDQQDPQVRRFLLQTSVLGWLSPEVCDAVTGAGNARRMLEELERRSLFLLPLDRSGGLFRYHHLFADLLLYRLRAEAPDTEADLHRRAARWLLDHGRGEEAVDHLLAAGDHAAAFDVISDVGHLLYERGEVATVLGWLRTIERAQSPCPGAVVVSLLAAQVAVDEVGVAADTYRRLLRRSDLTLGERTAAHALFTILGFRDIPPEAVTRAAAQVREALPHLGHGEVVNFLGIGGRDSVEVMAEYGAAGALFLTGDVAGAARSLDHVLSLPGTAYPVWKVYVLGLLALTRAWSGHSTEALRLAASAGAAARAAGLAHHSARLNAHLAAALAHLDRVELEAAAASLDLSRPLLSRRRASVAYFDLQAALEIRLLAAIEGTDEAFARLGDWDSSLSEAPVLRLARHAFEARLLVWTGRLAEAQALLQADPADATLAPARIDLALARADVREARRLLDGWLPREDDLRASLRHRLSSFAVLRAEGQRDPARLVLDESVALAHADQMHWPFVEVPEALQAVRRHGSRDPALVSDALWHVAQRLHPRLRAQAALPEHLTERELEVLAYLPGRMKNEEIAAELFVSVNTVKTHLRNIYAKLGVTERNDAVHRAVELGLL</sequence>
<evidence type="ECO:0000256" key="2">
    <source>
        <dbReference type="ARBA" id="ARBA00023125"/>
    </source>
</evidence>
<keyword evidence="2" id="KW-0238">DNA-binding</keyword>
<evidence type="ECO:0000313" key="5">
    <source>
        <dbReference type="EMBL" id="GAA4408174.1"/>
    </source>
</evidence>
<evidence type="ECO:0000259" key="4">
    <source>
        <dbReference type="PROSITE" id="PS50043"/>
    </source>
</evidence>
<accession>A0ABP8KJU1</accession>
<dbReference type="Pfam" id="PF00196">
    <property type="entry name" value="GerE"/>
    <property type="match status" value="1"/>
</dbReference>
<keyword evidence="6" id="KW-1185">Reference proteome</keyword>
<dbReference type="InterPro" id="IPR036388">
    <property type="entry name" value="WH-like_DNA-bd_sf"/>
</dbReference>
<dbReference type="EMBL" id="BAABGM010000015">
    <property type="protein sequence ID" value="GAA4408174.1"/>
    <property type="molecule type" value="Genomic_DNA"/>
</dbReference>
<dbReference type="SUPFAM" id="SSF46894">
    <property type="entry name" value="C-terminal effector domain of the bipartite response regulators"/>
    <property type="match status" value="1"/>
</dbReference>
<dbReference type="PANTHER" id="PTHR44688">
    <property type="entry name" value="DNA-BINDING TRANSCRIPTIONAL ACTIVATOR DEVR_DOSR"/>
    <property type="match status" value="1"/>
</dbReference>
<keyword evidence="3" id="KW-0804">Transcription</keyword>
<dbReference type="InterPro" id="IPR059106">
    <property type="entry name" value="WHD_MalT"/>
</dbReference>
<dbReference type="PANTHER" id="PTHR44688:SF16">
    <property type="entry name" value="DNA-BINDING TRANSCRIPTIONAL ACTIVATOR DEVR_DOSR"/>
    <property type="match status" value="1"/>
</dbReference>
<dbReference type="CDD" id="cd06170">
    <property type="entry name" value="LuxR_C_like"/>
    <property type="match status" value="1"/>
</dbReference>
<dbReference type="Pfam" id="PF25873">
    <property type="entry name" value="WHD_MalT"/>
    <property type="match status" value="1"/>
</dbReference>
<gene>
    <name evidence="5" type="ORF">GCM10023168_25150</name>
</gene>
<dbReference type="PROSITE" id="PS50043">
    <property type="entry name" value="HTH_LUXR_2"/>
    <property type="match status" value="1"/>
</dbReference>
<organism evidence="5 6">
    <name type="scientific">Fodinibacter luteus</name>
    <dbReference type="NCBI Taxonomy" id="552064"/>
    <lineage>
        <taxon>Bacteria</taxon>
        <taxon>Bacillati</taxon>
        <taxon>Actinomycetota</taxon>
        <taxon>Actinomycetes</taxon>
        <taxon>Micrococcales</taxon>
        <taxon>Intrasporangiaceae</taxon>
        <taxon>Fodinibacter (ex Wang et al. 2009)</taxon>
    </lineage>
</organism>
<dbReference type="Gene3D" id="1.10.10.10">
    <property type="entry name" value="Winged helix-like DNA-binding domain superfamily/Winged helix DNA-binding domain"/>
    <property type="match status" value="1"/>
</dbReference>
<reference evidence="6" key="1">
    <citation type="journal article" date="2019" name="Int. J. Syst. Evol. Microbiol.">
        <title>The Global Catalogue of Microorganisms (GCM) 10K type strain sequencing project: providing services to taxonomists for standard genome sequencing and annotation.</title>
        <authorList>
            <consortium name="The Broad Institute Genomics Platform"/>
            <consortium name="The Broad Institute Genome Sequencing Center for Infectious Disease"/>
            <person name="Wu L."/>
            <person name="Ma J."/>
        </authorList>
    </citation>
    <scope>NUCLEOTIDE SEQUENCE [LARGE SCALE GENOMIC DNA]</scope>
    <source>
        <strain evidence="6">JCM 17809</strain>
    </source>
</reference>
<comment type="caution">
    <text evidence="5">The sequence shown here is derived from an EMBL/GenBank/DDBJ whole genome shotgun (WGS) entry which is preliminary data.</text>
</comment>
<dbReference type="InterPro" id="IPR000792">
    <property type="entry name" value="Tscrpt_reg_LuxR_C"/>
</dbReference>
<protein>
    <recommendedName>
        <fullName evidence="4">HTH luxR-type domain-containing protein</fullName>
    </recommendedName>
</protein>
<proteinExistence type="predicted"/>